<keyword evidence="2" id="KW-0732">Signal</keyword>
<evidence type="ECO:0000256" key="1">
    <source>
        <dbReference type="SAM" id="MobiDB-lite"/>
    </source>
</evidence>
<proteinExistence type="predicted"/>
<evidence type="ECO:0000313" key="3">
    <source>
        <dbReference type="EMBL" id="WGW13288.1"/>
    </source>
</evidence>
<sequence>MTYARRLTVACCLAVGLALTGCGNSGSDEQPSPGTESAGSESAAPSAPAESEAAPTDSMVDGVIEGFPTDLIPEFPGSKTTSTADTAEGDIRKLSLSGTTDKSAKDVVDFYAGKLEDAGFKKVSSTEEDKTATTVYSRSDGVELLTVTTAPHPDDDKMLVFTVGGEIKADK</sequence>
<reference evidence="3 4" key="1">
    <citation type="submission" date="2023-05" db="EMBL/GenBank/DDBJ databases">
        <title>Lithophilousrod everest ZFBP1038 complete genpme.</title>
        <authorList>
            <person name="Tian M."/>
        </authorList>
    </citation>
    <scope>NUCLEOTIDE SEQUENCE [LARGE SCALE GENOMIC DNA]</scope>
    <source>
        <strain evidence="3 4">ZFBP1038</strain>
    </source>
</reference>
<gene>
    <name evidence="3" type="ORF">LWF01_05840</name>
</gene>
<keyword evidence="4" id="KW-1185">Reference proteome</keyword>
<dbReference type="PROSITE" id="PS51257">
    <property type="entry name" value="PROKAR_LIPOPROTEIN"/>
    <property type="match status" value="1"/>
</dbReference>
<dbReference type="Proteomes" id="UP001209083">
    <property type="component" value="Chromosome"/>
</dbReference>
<dbReference type="RefSeq" id="WP_349640104.1">
    <property type="nucleotide sequence ID" value="NZ_CP090958.1"/>
</dbReference>
<feature type="region of interest" description="Disordered" evidence="1">
    <location>
        <begin position="23"/>
        <end position="91"/>
    </location>
</feature>
<organism evidence="3 4">
    <name type="scientific">Saxibacter everestensis</name>
    <dbReference type="NCBI Taxonomy" id="2909229"/>
    <lineage>
        <taxon>Bacteria</taxon>
        <taxon>Bacillati</taxon>
        <taxon>Actinomycetota</taxon>
        <taxon>Actinomycetes</taxon>
        <taxon>Micrococcales</taxon>
        <taxon>Brevibacteriaceae</taxon>
        <taxon>Saxibacter</taxon>
    </lineage>
</organism>
<name>A0ABY8QWC7_9MICO</name>
<dbReference type="EMBL" id="CP090958">
    <property type="protein sequence ID" value="WGW13288.1"/>
    <property type="molecule type" value="Genomic_DNA"/>
</dbReference>
<accession>A0ABY8QWC7</accession>
<evidence type="ECO:0000256" key="2">
    <source>
        <dbReference type="SAM" id="SignalP"/>
    </source>
</evidence>
<feature type="signal peptide" evidence="2">
    <location>
        <begin position="1"/>
        <end position="27"/>
    </location>
</feature>
<evidence type="ECO:0000313" key="4">
    <source>
        <dbReference type="Proteomes" id="UP001209083"/>
    </source>
</evidence>
<feature type="chain" id="PRO_5047352271" evidence="2">
    <location>
        <begin position="28"/>
        <end position="171"/>
    </location>
</feature>
<protein>
    <submittedName>
        <fullName evidence="3">Uncharacterized protein</fullName>
    </submittedName>
</protein>
<feature type="compositionally biased region" description="Low complexity" evidence="1">
    <location>
        <begin position="31"/>
        <end position="56"/>
    </location>
</feature>